<gene>
    <name evidence="7" type="primary">107365508</name>
</gene>
<sequence length="678" mass="77119">MPKPGFDVDEDSRPYRQKRYEMIIRESVPIELPPDVVRCDSKVDDGLENIQVDITNIRQRFESGSEERYISSPVPDKSALQRSESLLIRLQRYQSAISGEKMTEKEADSCSSSGDSSDEEGELHLVRETKRKEKVPFVGLSALRSQWETGKVPRGESLDEPIREDNGTKDELYKLRQRICLGRSASMRQVYEKGGNLSVSPSPKTESLHIESSVKAISLKEKFEKGQIENETDEGRLERFKKDKEEDLKLVTEAETAAREAKNLFKQMDATLSKQTAVSPVIHHYNNNNNNNGPRSNRETPIPETMPSNKPVEIIKCSDPSVKEEVVIETKEIQERYKFFECYQNNINSGSKGDSEVNGVKENGFGKTREMTPPRNGDALDCGPRVEILPDANIVISNNDVNNEIPKIDTTSKMLNKFKQLENQMNQENISHKPIGGTPKPLKRITPPREFTKDVIENEPQTERDPNIVKSSYKTEDVIPVEPKLARSLTAKFENWSQVDEKENKRNSINVEEDALPAHGITKNLVAKFGSIRDDSPTKPTEKTKTRVNRFVNEANITEDCSVCGKRLYPMEKVEFSDMKMHKNCFKCSHCFSSLRLENYTLAAGKFYCIVHFKQLFMAKGNYDEGFGVEQHKEKWRSRVNVSPTVSSRNDSPSSDLDYDDESNEGLKESNHFDQVVV</sequence>
<keyword evidence="3 4" id="KW-0440">LIM domain</keyword>
<feature type="region of interest" description="Disordered" evidence="5">
    <location>
        <begin position="638"/>
        <end position="678"/>
    </location>
</feature>
<dbReference type="SMART" id="SM00132">
    <property type="entry name" value="LIM"/>
    <property type="match status" value="1"/>
</dbReference>
<dbReference type="SUPFAM" id="SSF57716">
    <property type="entry name" value="Glucocorticoid receptor-like (DNA-binding domain)"/>
    <property type="match status" value="2"/>
</dbReference>
<feature type="compositionally biased region" description="Polar residues" evidence="5">
    <location>
        <begin position="640"/>
        <end position="655"/>
    </location>
</feature>
<evidence type="ECO:0000256" key="1">
    <source>
        <dbReference type="ARBA" id="ARBA00022723"/>
    </source>
</evidence>
<keyword evidence="2 4" id="KW-0862">Zinc</keyword>
<dbReference type="AlphaFoldDB" id="T1KM47"/>
<name>T1KM47_TETUR</name>
<dbReference type="PANTHER" id="PTHR24206">
    <property type="entry name" value="OS06G0237300 PROTEIN"/>
    <property type="match status" value="1"/>
</dbReference>
<dbReference type="eggNOG" id="KOG1700">
    <property type="taxonomic scope" value="Eukaryota"/>
</dbReference>
<dbReference type="CDD" id="cd09358">
    <property type="entry name" value="LIM_Mical_like"/>
    <property type="match status" value="1"/>
</dbReference>
<evidence type="ECO:0000256" key="4">
    <source>
        <dbReference type="PROSITE-ProRule" id="PRU00125"/>
    </source>
</evidence>
<dbReference type="Pfam" id="PF00412">
    <property type="entry name" value="LIM"/>
    <property type="match status" value="1"/>
</dbReference>
<dbReference type="PROSITE" id="PS50023">
    <property type="entry name" value="LIM_DOMAIN_2"/>
    <property type="match status" value="1"/>
</dbReference>
<proteinExistence type="predicted"/>
<dbReference type="GO" id="GO:0046872">
    <property type="term" value="F:metal ion binding"/>
    <property type="evidence" value="ECO:0007669"/>
    <property type="project" value="UniProtKB-KW"/>
</dbReference>
<organism evidence="7 8">
    <name type="scientific">Tetranychus urticae</name>
    <name type="common">Two-spotted spider mite</name>
    <dbReference type="NCBI Taxonomy" id="32264"/>
    <lineage>
        <taxon>Eukaryota</taxon>
        <taxon>Metazoa</taxon>
        <taxon>Ecdysozoa</taxon>
        <taxon>Arthropoda</taxon>
        <taxon>Chelicerata</taxon>
        <taxon>Arachnida</taxon>
        <taxon>Acari</taxon>
        <taxon>Acariformes</taxon>
        <taxon>Trombidiformes</taxon>
        <taxon>Prostigmata</taxon>
        <taxon>Eleutherengona</taxon>
        <taxon>Raphignathae</taxon>
        <taxon>Tetranychoidea</taxon>
        <taxon>Tetranychidae</taxon>
        <taxon>Tetranychus</taxon>
    </lineage>
</organism>
<feature type="region of interest" description="Disordered" evidence="5">
    <location>
        <begin position="99"/>
        <end position="128"/>
    </location>
</feature>
<evidence type="ECO:0000313" key="8">
    <source>
        <dbReference type="Proteomes" id="UP000015104"/>
    </source>
</evidence>
<evidence type="ECO:0000256" key="5">
    <source>
        <dbReference type="SAM" id="MobiDB-lite"/>
    </source>
</evidence>
<accession>T1KM47</accession>
<dbReference type="KEGG" id="tut:107365508"/>
<evidence type="ECO:0000256" key="2">
    <source>
        <dbReference type="ARBA" id="ARBA00022833"/>
    </source>
</evidence>
<dbReference type="HOGENOM" id="CLU_405634_0_0_1"/>
<evidence type="ECO:0000256" key="3">
    <source>
        <dbReference type="ARBA" id="ARBA00023038"/>
    </source>
</evidence>
<reference evidence="7" key="2">
    <citation type="submission" date="2015-06" db="UniProtKB">
        <authorList>
            <consortium name="EnsemblMetazoa"/>
        </authorList>
    </citation>
    <scope>IDENTIFICATION</scope>
</reference>
<dbReference type="OrthoDB" id="25654at2759"/>
<dbReference type="EMBL" id="CAEY01000239">
    <property type="status" value="NOT_ANNOTATED_CDS"/>
    <property type="molecule type" value="Genomic_DNA"/>
</dbReference>
<evidence type="ECO:0000259" key="6">
    <source>
        <dbReference type="PROSITE" id="PS50023"/>
    </source>
</evidence>
<feature type="domain" description="LIM zinc-binding" evidence="6">
    <location>
        <begin position="559"/>
        <end position="619"/>
    </location>
</feature>
<protein>
    <recommendedName>
        <fullName evidence="6">LIM zinc-binding domain-containing protein</fullName>
    </recommendedName>
</protein>
<dbReference type="STRING" id="32264.T1KM47"/>
<dbReference type="OMA" id="WEANEIK"/>
<dbReference type="InterPro" id="IPR001781">
    <property type="entry name" value="Znf_LIM"/>
</dbReference>
<dbReference type="Proteomes" id="UP000015104">
    <property type="component" value="Unassembled WGS sequence"/>
</dbReference>
<feature type="region of interest" description="Disordered" evidence="5">
    <location>
        <begin position="284"/>
        <end position="312"/>
    </location>
</feature>
<dbReference type="Gene3D" id="2.10.110.10">
    <property type="entry name" value="Cysteine Rich Protein"/>
    <property type="match status" value="1"/>
</dbReference>
<keyword evidence="1 4" id="KW-0479">Metal-binding</keyword>
<evidence type="ECO:0000313" key="7">
    <source>
        <dbReference type="EnsemblMetazoa" id="tetur15g00330.1"/>
    </source>
</evidence>
<dbReference type="EnsemblMetazoa" id="tetur15g00330.1">
    <property type="protein sequence ID" value="tetur15g00330.1"/>
    <property type="gene ID" value="tetur15g00330"/>
</dbReference>
<keyword evidence="8" id="KW-1185">Reference proteome</keyword>
<reference evidence="8" key="1">
    <citation type="submission" date="2011-08" db="EMBL/GenBank/DDBJ databases">
        <authorList>
            <person name="Rombauts S."/>
        </authorList>
    </citation>
    <scope>NUCLEOTIDE SEQUENCE</scope>
    <source>
        <strain evidence="8">London</strain>
    </source>
</reference>